<feature type="transmembrane region" description="Helical" evidence="1">
    <location>
        <begin position="103"/>
        <end position="121"/>
    </location>
</feature>
<dbReference type="OrthoDB" id="5868084at2759"/>
<sequence>MLVPVLQIALWAAVAIHSPSLAELPLIVRRVSYFAVLSLLVSLTGHFAPFFTVALRCVPYNAHPCPIDFPTPNELLSLDSERARFVWMLLESRSATGIMSHSFALLFCLAPFIYVLCTVFNRNFRD</sequence>
<reference evidence="2 3" key="1">
    <citation type="submission" date="2018-11" db="EMBL/GenBank/DDBJ databases">
        <authorList>
            <consortium name="Pathogen Informatics"/>
        </authorList>
    </citation>
    <scope>NUCLEOTIDE SEQUENCE [LARGE SCALE GENOMIC DNA]</scope>
</reference>
<evidence type="ECO:0000313" key="2">
    <source>
        <dbReference type="EMBL" id="VDP26648.1"/>
    </source>
</evidence>
<reference evidence="4" key="2">
    <citation type="submission" date="2019-09" db="UniProtKB">
        <authorList>
            <consortium name="WormBaseParasite"/>
        </authorList>
    </citation>
    <scope>IDENTIFICATION</scope>
</reference>
<accession>A0A3P8CYX4</accession>
<dbReference type="WBParaSite" id="HPBE_0002158401-mRNA-1">
    <property type="protein sequence ID" value="HPBE_0002158401-mRNA-1"/>
    <property type="gene ID" value="HPBE_0002158401"/>
</dbReference>
<evidence type="ECO:0000313" key="3">
    <source>
        <dbReference type="Proteomes" id="UP000050761"/>
    </source>
</evidence>
<proteinExistence type="predicted"/>
<dbReference type="Proteomes" id="UP000050761">
    <property type="component" value="Unassembled WGS sequence"/>
</dbReference>
<dbReference type="EMBL" id="UZAH01033145">
    <property type="protein sequence ID" value="VDP26648.1"/>
    <property type="molecule type" value="Genomic_DNA"/>
</dbReference>
<name>A0A183GGI6_HELPZ</name>
<feature type="transmembrane region" description="Helical" evidence="1">
    <location>
        <begin position="32"/>
        <end position="55"/>
    </location>
</feature>
<keyword evidence="3" id="KW-1185">Reference proteome</keyword>
<keyword evidence="1" id="KW-0812">Transmembrane</keyword>
<evidence type="ECO:0000313" key="4">
    <source>
        <dbReference type="WBParaSite" id="HPBE_0002158401-mRNA-1"/>
    </source>
</evidence>
<evidence type="ECO:0000256" key="1">
    <source>
        <dbReference type="SAM" id="Phobius"/>
    </source>
</evidence>
<dbReference type="AlphaFoldDB" id="A0A183GGI6"/>
<gene>
    <name evidence="2" type="ORF">HPBE_LOCUS21583</name>
</gene>
<keyword evidence="1" id="KW-0472">Membrane</keyword>
<organism evidence="3 4">
    <name type="scientific">Heligmosomoides polygyrus</name>
    <name type="common">Parasitic roundworm</name>
    <dbReference type="NCBI Taxonomy" id="6339"/>
    <lineage>
        <taxon>Eukaryota</taxon>
        <taxon>Metazoa</taxon>
        <taxon>Ecdysozoa</taxon>
        <taxon>Nematoda</taxon>
        <taxon>Chromadorea</taxon>
        <taxon>Rhabditida</taxon>
        <taxon>Rhabditina</taxon>
        <taxon>Rhabditomorpha</taxon>
        <taxon>Strongyloidea</taxon>
        <taxon>Heligmosomidae</taxon>
        <taxon>Heligmosomoides</taxon>
    </lineage>
</organism>
<accession>A0A183GGI6</accession>
<protein>
    <submittedName>
        <fullName evidence="4">G_PROTEIN_RECEP_F1_2 domain-containing protein</fullName>
    </submittedName>
</protein>
<keyword evidence="1" id="KW-1133">Transmembrane helix</keyword>